<evidence type="ECO:0000313" key="10">
    <source>
        <dbReference type="Proteomes" id="UP000027318"/>
    </source>
</evidence>
<reference evidence="9 10" key="1">
    <citation type="journal article" date="2005" name="Int. J. Syst. Evol. Microbiol.">
        <title>Nitrincola lacisaponensis gen. nov., sp. nov., a novel alkaliphilic bacterium isolated from an alkaline, saline lake.</title>
        <authorList>
            <person name="Dimitriu P.A."/>
            <person name="Shukla S.K."/>
            <person name="Conradt J."/>
            <person name="Marquez M.C."/>
            <person name="Ventosa A."/>
            <person name="Maglia A."/>
            <person name="Peyton B.M."/>
            <person name="Pinkart H.C."/>
            <person name="Mormile M.R."/>
        </authorList>
    </citation>
    <scope>NUCLEOTIDE SEQUENCE [LARGE SCALE GENOMIC DNA]</scope>
    <source>
        <strain evidence="9 10">4CA</strain>
    </source>
</reference>
<evidence type="ECO:0000256" key="6">
    <source>
        <dbReference type="ARBA" id="ARBA00037721"/>
    </source>
</evidence>
<dbReference type="InterPro" id="IPR002104">
    <property type="entry name" value="Integrase_catalytic"/>
</dbReference>
<feature type="domain" description="Tyr recombinase" evidence="8">
    <location>
        <begin position="1"/>
        <end position="213"/>
    </location>
</feature>
<dbReference type="InterPro" id="IPR013762">
    <property type="entry name" value="Integrase-like_cat_sf"/>
</dbReference>
<proteinExistence type="predicted"/>
<name>A0A063XYE2_9GAMM</name>
<dbReference type="Proteomes" id="UP000027318">
    <property type="component" value="Unassembled WGS sequence"/>
</dbReference>
<dbReference type="AlphaFoldDB" id="A0A063XYE2"/>
<sequence>MVLTPDEIARFFVALRVEYYLPAALMYGSGLRLMEAVRLRVKDIDFDYCCIRVWNGKGGKHRTVTLAPELKTDLRAQVTKVDSYLRIDVKKPEFQGVWMPHTLRHKYQTASKSLDWQYLFPSARLSIDPESGLTRRHHIDETGVQKAVRVAAREADIKKSVTPHTLRHSFATHLLGSGADIRTVQDQLGHTDVKTTQIYTHVLQMGGNAVQSPFSRLSQAT</sequence>
<keyword evidence="5" id="KW-0233">DNA recombination</keyword>
<dbReference type="GO" id="GO:0003677">
    <property type="term" value="F:DNA binding"/>
    <property type="evidence" value="ECO:0007669"/>
    <property type="project" value="UniProtKB-KW"/>
</dbReference>
<dbReference type="PATRIC" id="fig|267850.7.peg.2905"/>
<dbReference type="PANTHER" id="PTHR30349:SF64">
    <property type="entry name" value="PROPHAGE INTEGRASE INTD-RELATED"/>
    <property type="match status" value="1"/>
</dbReference>
<evidence type="ECO:0000256" key="4">
    <source>
        <dbReference type="ARBA" id="ARBA00023125"/>
    </source>
</evidence>
<organism evidence="9 10">
    <name type="scientific">Nitrincola lacisaponensis</name>
    <dbReference type="NCBI Taxonomy" id="267850"/>
    <lineage>
        <taxon>Bacteria</taxon>
        <taxon>Pseudomonadati</taxon>
        <taxon>Pseudomonadota</taxon>
        <taxon>Gammaproteobacteria</taxon>
        <taxon>Oceanospirillales</taxon>
        <taxon>Oceanospirillaceae</taxon>
        <taxon>Nitrincola</taxon>
    </lineage>
</organism>
<dbReference type="GO" id="GO:0005737">
    <property type="term" value="C:cytoplasm"/>
    <property type="evidence" value="ECO:0007669"/>
    <property type="project" value="UniProtKB-SubCell"/>
</dbReference>
<keyword evidence="10" id="KW-1185">Reference proteome</keyword>
<dbReference type="PANTHER" id="PTHR30349">
    <property type="entry name" value="PHAGE INTEGRASE-RELATED"/>
    <property type="match status" value="1"/>
</dbReference>
<evidence type="ECO:0000256" key="5">
    <source>
        <dbReference type="ARBA" id="ARBA00023172"/>
    </source>
</evidence>
<evidence type="ECO:0000256" key="3">
    <source>
        <dbReference type="ARBA" id="ARBA00022908"/>
    </source>
</evidence>
<evidence type="ECO:0000256" key="2">
    <source>
        <dbReference type="ARBA" id="ARBA00022490"/>
    </source>
</evidence>
<dbReference type="GO" id="GO:0015074">
    <property type="term" value="P:DNA integration"/>
    <property type="evidence" value="ECO:0007669"/>
    <property type="project" value="UniProtKB-KW"/>
</dbReference>
<comment type="function">
    <text evidence="6">Site-specific tyrosine recombinase, which acts by catalyzing the cutting and rejoining of the recombining DNA molecules. The XerC-XerD complex is essential to convert dimers of the bacterial chromosome into monomers to permit their segregation at cell division. It also contributes to the segregational stability of plasmids.</text>
</comment>
<evidence type="ECO:0000256" key="7">
    <source>
        <dbReference type="ARBA" id="ARBA00038613"/>
    </source>
</evidence>
<dbReference type="NCBIfam" id="TIGR02249">
    <property type="entry name" value="integrase_gron"/>
    <property type="match status" value="1"/>
</dbReference>
<comment type="caution">
    <text evidence="9">The sequence shown here is derived from an EMBL/GenBank/DDBJ whole genome shotgun (WGS) entry which is preliminary data.</text>
</comment>
<dbReference type="InterPro" id="IPR011010">
    <property type="entry name" value="DNA_brk_join_enz"/>
</dbReference>
<keyword evidence="4" id="KW-0238">DNA-binding</keyword>
<comment type="subunit">
    <text evidence="7">Forms a cyclic heterotetrameric complex composed of two molecules of XerC and two molecules of XerD.</text>
</comment>
<evidence type="ECO:0000313" key="9">
    <source>
        <dbReference type="EMBL" id="KDE38499.1"/>
    </source>
</evidence>
<dbReference type="InterPro" id="IPR050090">
    <property type="entry name" value="Tyrosine_recombinase_XerCD"/>
</dbReference>
<evidence type="ECO:0000256" key="1">
    <source>
        <dbReference type="ARBA" id="ARBA00004496"/>
    </source>
</evidence>
<dbReference type="Gene3D" id="1.10.443.10">
    <property type="entry name" value="Intergrase catalytic core"/>
    <property type="match status" value="1"/>
</dbReference>
<dbReference type="Pfam" id="PF00589">
    <property type="entry name" value="Phage_integrase"/>
    <property type="match status" value="1"/>
</dbReference>
<accession>A0A063XYE2</accession>
<dbReference type="FunFam" id="1.10.443.10:FF:000007">
    <property type="entry name" value="Tyrosine recombinase XerC"/>
    <property type="match status" value="1"/>
</dbReference>
<keyword evidence="2" id="KW-0963">Cytoplasm</keyword>
<dbReference type="STRING" id="267850.ADINL_2954"/>
<comment type="subcellular location">
    <subcellularLocation>
        <location evidence="1">Cytoplasm</location>
    </subcellularLocation>
</comment>
<dbReference type="EMBL" id="JMSZ01000042">
    <property type="protein sequence ID" value="KDE38499.1"/>
    <property type="molecule type" value="Genomic_DNA"/>
</dbReference>
<evidence type="ECO:0000259" key="8">
    <source>
        <dbReference type="PROSITE" id="PS51898"/>
    </source>
</evidence>
<dbReference type="SUPFAM" id="SSF56349">
    <property type="entry name" value="DNA breaking-rejoining enzymes"/>
    <property type="match status" value="1"/>
</dbReference>
<protein>
    <submittedName>
        <fullName evidence="9">Integron integrase IntI4</fullName>
    </submittedName>
</protein>
<gene>
    <name evidence="9" type="ORF">ADINL_2954</name>
</gene>
<keyword evidence="3" id="KW-0229">DNA integration</keyword>
<dbReference type="GO" id="GO:0006310">
    <property type="term" value="P:DNA recombination"/>
    <property type="evidence" value="ECO:0007669"/>
    <property type="project" value="UniProtKB-KW"/>
</dbReference>
<dbReference type="PROSITE" id="PS51898">
    <property type="entry name" value="TYR_RECOMBINASE"/>
    <property type="match status" value="1"/>
</dbReference>
<dbReference type="InterPro" id="IPR011946">
    <property type="entry name" value="Integrase_integron-type"/>
</dbReference>